<feature type="compositionally biased region" description="Low complexity" evidence="1">
    <location>
        <begin position="19"/>
        <end position="33"/>
    </location>
</feature>
<gene>
    <name evidence="2" type="ORF">LTR16_007296</name>
</gene>
<evidence type="ECO:0000313" key="2">
    <source>
        <dbReference type="EMBL" id="KAK5193169.1"/>
    </source>
</evidence>
<evidence type="ECO:0000256" key="1">
    <source>
        <dbReference type="SAM" id="MobiDB-lite"/>
    </source>
</evidence>
<dbReference type="Gene3D" id="3.40.50.1000">
    <property type="entry name" value="HAD superfamily/HAD-like"/>
    <property type="match status" value="1"/>
</dbReference>
<accession>A0ABR0LL95</accession>
<proteinExistence type="predicted"/>
<reference evidence="2 3" key="1">
    <citation type="submission" date="2023-08" db="EMBL/GenBank/DDBJ databases">
        <title>Black Yeasts Isolated from many extreme environments.</title>
        <authorList>
            <person name="Coleine C."/>
            <person name="Stajich J.E."/>
            <person name="Selbmann L."/>
        </authorList>
    </citation>
    <scope>NUCLEOTIDE SEQUENCE [LARGE SCALE GENOMIC DNA]</scope>
    <source>
        <strain evidence="2 3">CCFEE 536</strain>
    </source>
</reference>
<dbReference type="SUPFAM" id="SSF56784">
    <property type="entry name" value="HAD-like"/>
    <property type="match status" value="1"/>
</dbReference>
<dbReference type="Proteomes" id="UP001357485">
    <property type="component" value="Unassembled WGS sequence"/>
</dbReference>
<comment type="caution">
    <text evidence="2">The sequence shown here is derived from an EMBL/GenBank/DDBJ whole genome shotgun (WGS) entry which is preliminary data.</text>
</comment>
<organism evidence="2 3">
    <name type="scientific">Cryomyces antarcticus</name>
    <dbReference type="NCBI Taxonomy" id="329879"/>
    <lineage>
        <taxon>Eukaryota</taxon>
        <taxon>Fungi</taxon>
        <taxon>Dikarya</taxon>
        <taxon>Ascomycota</taxon>
        <taxon>Pezizomycotina</taxon>
        <taxon>Dothideomycetes</taxon>
        <taxon>Dothideomycetes incertae sedis</taxon>
        <taxon>Cryomyces</taxon>
    </lineage>
</organism>
<dbReference type="Pfam" id="PF00702">
    <property type="entry name" value="Hydrolase"/>
    <property type="match status" value="1"/>
</dbReference>
<feature type="non-terminal residue" evidence="2">
    <location>
        <position position="1"/>
    </location>
</feature>
<feature type="region of interest" description="Disordered" evidence="1">
    <location>
        <begin position="18"/>
        <end position="53"/>
    </location>
</feature>
<dbReference type="InterPro" id="IPR052898">
    <property type="entry name" value="ACAD10-like"/>
</dbReference>
<protein>
    <recommendedName>
        <fullName evidence="4">HAD-like protein</fullName>
    </recommendedName>
</protein>
<evidence type="ECO:0008006" key="4">
    <source>
        <dbReference type="Google" id="ProtNLM"/>
    </source>
</evidence>
<name>A0ABR0LL95_9PEZI</name>
<keyword evidence="3" id="KW-1185">Reference proteome</keyword>
<dbReference type="InterPro" id="IPR036412">
    <property type="entry name" value="HAD-like_sf"/>
</dbReference>
<feature type="compositionally biased region" description="Gly residues" evidence="1">
    <location>
        <begin position="230"/>
        <end position="240"/>
    </location>
</feature>
<sequence length="240" mass="25967">EALWREYYGRALQKGYTTAAASDSSASASASASPPSPGSSTVMPTHPSSAAIPPVPRIDAEALFWLMMSISRTPDPYMYPALRRLRASGRYLLAALSNTVIFPPDHPYSNPTEAEAARDVRALFDVFVSSAHVGLRKPDPRIYALAMQRLRDFAGRMRPAVEGEGAQSAALEAAEVVFLDDIGENLKAARAVGMRTIKVHLGRTKEAVRELEEITGLRLLEEEEEEQEGKGGAAGRGSKL</sequence>
<dbReference type="InterPro" id="IPR023214">
    <property type="entry name" value="HAD_sf"/>
</dbReference>
<dbReference type="EMBL" id="JAVRRA010017943">
    <property type="protein sequence ID" value="KAK5193169.1"/>
    <property type="molecule type" value="Genomic_DNA"/>
</dbReference>
<evidence type="ECO:0000313" key="3">
    <source>
        <dbReference type="Proteomes" id="UP001357485"/>
    </source>
</evidence>
<feature type="region of interest" description="Disordered" evidence="1">
    <location>
        <begin position="219"/>
        <end position="240"/>
    </location>
</feature>
<dbReference type="PANTHER" id="PTHR47829:SF1">
    <property type="entry name" value="HAD FAMILY PHOSPHATASE"/>
    <property type="match status" value="1"/>
</dbReference>
<dbReference type="PANTHER" id="PTHR47829">
    <property type="entry name" value="HYDROLASE, PUTATIVE (AFU_ORTHOLOGUE AFUA_1G12880)-RELATED"/>
    <property type="match status" value="1"/>
</dbReference>